<dbReference type="Pfam" id="PF14494">
    <property type="entry name" value="DUF4436"/>
    <property type="match status" value="1"/>
</dbReference>
<organism evidence="2 3">
    <name type="scientific">Spizellomyces punctatus (strain DAOM BR117)</name>
    <dbReference type="NCBI Taxonomy" id="645134"/>
    <lineage>
        <taxon>Eukaryota</taxon>
        <taxon>Fungi</taxon>
        <taxon>Fungi incertae sedis</taxon>
        <taxon>Chytridiomycota</taxon>
        <taxon>Chytridiomycota incertae sedis</taxon>
        <taxon>Chytridiomycetes</taxon>
        <taxon>Spizellomycetales</taxon>
        <taxon>Spizellomycetaceae</taxon>
        <taxon>Spizellomyces</taxon>
    </lineage>
</organism>
<dbReference type="EMBL" id="KQ257465">
    <property type="protein sequence ID" value="KNC97105.1"/>
    <property type="molecule type" value="Genomic_DNA"/>
</dbReference>
<keyword evidence="1" id="KW-0472">Membrane</keyword>
<evidence type="ECO:0008006" key="4">
    <source>
        <dbReference type="Google" id="ProtNLM"/>
    </source>
</evidence>
<dbReference type="PANTHER" id="PTHR37330">
    <property type="entry name" value="CONSERVED TRANSMEMBRANE PROTEIN-RELATED"/>
    <property type="match status" value="1"/>
</dbReference>
<gene>
    <name evidence="2" type="ORF">SPPG_07500</name>
</gene>
<keyword evidence="3" id="KW-1185">Reference proteome</keyword>
<feature type="transmembrane region" description="Helical" evidence="1">
    <location>
        <begin position="12"/>
        <end position="32"/>
    </location>
</feature>
<dbReference type="RefSeq" id="XP_016605145.1">
    <property type="nucleotide sequence ID" value="XM_016755663.1"/>
</dbReference>
<keyword evidence="1" id="KW-1133">Transmembrane helix</keyword>
<dbReference type="PANTHER" id="PTHR37330:SF1">
    <property type="entry name" value="CONSERVED TRANSMEMBRANE PROTEIN-RELATED"/>
    <property type="match status" value="1"/>
</dbReference>
<dbReference type="GeneID" id="27690710"/>
<feature type="transmembrane region" description="Helical" evidence="1">
    <location>
        <begin position="240"/>
        <end position="265"/>
    </location>
</feature>
<proteinExistence type="predicted"/>
<dbReference type="AlphaFoldDB" id="A0A0L0H6K2"/>
<sequence length="354" mass="38875">MLCGLTPKRLKVFIGAVLGFGLLFGVVLWAGLQNKESGDRKLDVTAFGPCNVTDPNFTFPYNIPLSAQSGIVNGTRFQNVPTLVEIEMSVTSVDPGSSSFRLHFEFTPRGDLADQPVGGGDDLESLVNRKLRSDLNITVGSITFRFKAGDTMQPQDSSFSITGDINRYPFDKWQNLFLMTGTFRNVTSRVDSPVSLVVFANAPLAAYNVVFPQVCDTSSKSDATLILVTSVIKRAHTTKVFVVLLTIFMWVLSLLMITLAVSVWVRGRKVEPPTIAVSISMLFALPSIRNSQPLAPPIGTTVDVVGFFWNMVLVAIAAAVLLVNYIYRYTGDGVSKQKVEVVREHLTPKWRGEM</sequence>
<dbReference type="OMA" id="PFQPPMT"/>
<dbReference type="OrthoDB" id="2111565at2759"/>
<evidence type="ECO:0000313" key="2">
    <source>
        <dbReference type="EMBL" id="KNC97105.1"/>
    </source>
</evidence>
<accession>A0A0L0H6K2</accession>
<dbReference type="InParanoid" id="A0A0L0H6K2"/>
<dbReference type="VEuPathDB" id="FungiDB:SPPG_07500"/>
<evidence type="ECO:0000313" key="3">
    <source>
        <dbReference type="Proteomes" id="UP000053201"/>
    </source>
</evidence>
<dbReference type="Proteomes" id="UP000053201">
    <property type="component" value="Unassembled WGS sequence"/>
</dbReference>
<evidence type="ECO:0000256" key="1">
    <source>
        <dbReference type="SAM" id="Phobius"/>
    </source>
</evidence>
<dbReference type="InterPro" id="IPR027948">
    <property type="entry name" value="DUF4436"/>
</dbReference>
<keyword evidence="1" id="KW-0812">Transmembrane</keyword>
<name>A0A0L0H6K2_SPIPD</name>
<protein>
    <recommendedName>
        <fullName evidence="4">DUF4436 domain-containing protein</fullName>
    </recommendedName>
</protein>
<dbReference type="eggNOG" id="ENOG502S6XR">
    <property type="taxonomic scope" value="Eukaryota"/>
</dbReference>
<reference evidence="2 3" key="1">
    <citation type="submission" date="2009-08" db="EMBL/GenBank/DDBJ databases">
        <title>The Genome Sequence of Spizellomyces punctatus strain DAOM BR117.</title>
        <authorList>
            <consortium name="The Broad Institute Genome Sequencing Platform"/>
            <person name="Russ C."/>
            <person name="Cuomo C."/>
            <person name="Shea T."/>
            <person name="Young S.K."/>
            <person name="Zeng Q."/>
            <person name="Koehrsen M."/>
            <person name="Haas B."/>
            <person name="Borodovsky M."/>
            <person name="Guigo R."/>
            <person name="Alvarado L."/>
            <person name="Berlin A."/>
            <person name="Bochicchio J."/>
            <person name="Borenstein D."/>
            <person name="Chapman S."/>
            <person name="Chen Z."/>
            <person name="Engels R."/>
            <person name="Freedman E."/>
            <person name="Gellesch M."/>
            <person name="Goldberg J."/>
            <person name="Griggs A."/>
            <person name="Gujja S."/>
            <person name="Heiman D."/>
            <person name="Hepburn T."/>
            <person name="Howarth C."/>
            <person name="Jen D."/>
            <person name="Larson L."/>
            <person name="Lewis B."/>
            <person name="Mehta T."/>
            <person name="Park D."/>
            <person name="Pearson M."/>
            <person name="Roberts A."/>
            <person name="Saif S."/>
            <person name="Shenoy N."/>
            <person name="Sisk P."/>
            <person name="Stolte C."/>
            <person name="Sykes S."/>
            <person name="Thomson T."/>
            <person name="Walk T."/>
            <person name="White J."/>
            <person name="Yandava C."/>
            <person name="Burger G."/>
            <person name="Gray M.W."/>
            <person name="Holland P.W.H."/>
            <person name="King N."/>
            <person name="Lang F.B.F."/>
            <person name="Roger A.J."/>
            <person name="Ruiz-Trillo I."/>
            <person name="Lander E."/>
            <person name="Nusbaum C."/>
        </authorList>
    </citation>
    <scope>NUCLEOTIDE SEQUENCE [LARGE SCALE GENOMIC DNA]</scope>
    <source>
        <strain evidence="2 3">DAOM BR117</strain>
    </source>
</reference>
<dbReference type="STRING" id="645134.A0A0L0H6K2"/>
<feature type="transmembrane region" description="Helical" evidence="1">
    <location>
        <begin position="307"/>
        <end position="327"/>
    </location>
</feature>